<dbReference type="Gene3D" id="3.30.50.10">
    <property type="entry name" value="Erythroid Transcription Factor GATA-1, subunit A"/>
    <property type="match status" value="2"/>
</dbReference>
<keyword evidence="6" id="KW-0238">DNA-binding</keyword>
<dbReference type="InterPro" id="IPR039355">
    <property type="entry name" value="Transcription_factor_GATA"/>
</dbReference>
<dbReference type="Proteomes" id="UP000318571">
    <property type="component" value="Chromosome 9"/>
</dbReference>
<feature type="region of interest" description="Disordered" evidence="10">
    <location>
        <begin position="620"/>
        <end position="641"/>
    </location>
</feature>
<dbReference type="GO" id="GO:0008270">
    <property type="term" value="F:zinc ion binding"/>
    <property type="evidence" value="ECO:0007669"/>
    <property type="project" value="UniProtKB-KW"/>
</dbReference>
<keyword evidence="13" id="KW-1185">Reference proteome</keyword>
<feature type="domain" description="GATA-type" evidence="11">
    <location>
        <begin position="399"/>
        <end position="453"/>
    </location>
</feature>
<dbReference type="PANTHER" id="PTHR10071:SF281">
    <property type="entry name" value="BOX A-BINDING FACTOR-RELATED"/>
    <property type="match status" value="1"/>
</dbReference>
<dbReference type="GO" id="GO:0000978">
    <property type="term" value="F:RNA polymerase II cis-regulatory region sequence-specific DNA binding"/>
    <property type="evidence" value="ECO:0007669"/>
    <property type="project" value="TreeGrafter"/>
</dbReference>
<dbReference type="SMART" id="SM00401">
    <property type="entry name" value="ZnF_GATA"/>
    <property type="match status" value="2"/>
</dbReference>
<evidence type="ECO:0000256" key="10">
    <source>
        <dbReference type="SAM" id="MobiDB-lite"/>
    </source>
</evidence>
<gene>
    <name evidence="12" type="ORF">TCAL_02858</name>
</gene>
<dbReference type="AlphaFoldDB" id="A0A553NXC6"/>
<feature type="domain" description="GATA-type" evidence="11">
    <location>
        <begin position="453"/>
        <end position="506"/>
    </location>
</feature>
<dbReference type="GO" id="GO:0000981">
    <property type="term" value="F:DNA-binding transcription factor activity, RNA polymerase II-specific"/>
    <property type="evidence" value="ECO:0007669"/>
    <property type="project" value="TreeGrafter"/>
</dbReference>
<evidence type="ECO:0000256" key="4">
    <source>
        <dbReference type="ARBA" id="ARBA00022833"/>
    </source>
</evidence>
<feature type="region of interest" description="Disordered" evidence="10">
    <location>
        <begin position="175"/>
        <end position="210"/>
    </location>
</feature>
<evidence type="ECO:0000313" key="13">
    <source>
        <dbReference type="Proteomes" id="UP000318571"/>
    </source>
</evidence>
<proteinExistence type="predicted"/>
<dbReference type="PANTHER" id="PTHR10071">
    <property type="entry name" value="TRANSCRIPTION FACTOR GATA FAMILY MEMBER"/>
    <property type="match status" value="1"/>
</dbReference>
<protein>
    <recommendedName>
        <fullName evidence="11">GATA-type domain-containing protein</fullName>
    </recommendedName>
</protein>
<keyword evidence="8" id="KW-0539">Nucleus</keyword>
<evidence type="ECO:0000256" key="6">
    <source>
        <dbReference type="ARBA" id="ARBA00023125"/>
    </source>
</evidence>
<name>A0A553NXC6_TIGCA</name>
<dbReference type="FunFam" id="3.30.50.10:FF:000036">
    <property type="entry name" value="Endothelial transcription factor GATA-2"/>
    <property type="match status" value="1"/>
</dbReference>
<evidence type="ECO:0000256" key="9">
    <source>
        <dbReference type="PROSITE-ProRule" id="PRU00094"/>
    </source>
</evidence>
<feature type="region of interest" description="Disordered" evidence="10">
    <location>
        <begin position="589"/>
        <end position="608"/>
    </location>
</feature>
<organism evidence="12 13">
    <name type="scientific">Tigriopus californicus</name>
    <name type="common">Marine copepod</name>
    <dbReference type="NCBI Taxonomy" id="6832"/>
    <lineage>
        <taxon>Eukaryota</taxon>
        <taxon>Metazoa</taxon>
        <taxon>Ecdysozoa</taxon>
        <taxon>Arthropoda</taxon>
        <taxon>Crustacea</taxon>
        <taxon>Multicrustacea</taxon>
        <taxon>Hexanauplia</taxon>
        <taxon>Copepoda</taxon>
        <taxon>Harpacticoida</taxon>
        <taxon>Harpacticidae</taxon>
        <taxon>Tigriopus</taxon>
    </lineage>
</organism>
<keyword evidence="2" id="KW-0479">Metal-binding</keyword>
<feature type="compositionally biased region" description="Polar residues" evidence="10">
    <location>
        <begin position="277"/>
        <end position="293"/>
    </location>
</feature>
<evidence type="ECO:0000256" key="3">
    <source>
        <dbReference type="ARBA" id="ARBA00022771"/>
    </source>
</evidence>
<dbReference type="EMBL" id="VCGU01000009">
    <property type="protein sequence ID" value="TRY70078.1"/>
    <property type="molecule type" value="Genomic_DNA"/>
</dbReference>
<dbReference type="PRINTS" id="PR00619">
    <property type="entry name" value="GATAZNFINGER"/>
</dbReference>
<feature type="compositionally biased region" description="Low complexity" evidence="10">
    <location>
        <begin position="180"/>
        <end position="205"/>
    </location>
</feature>
<reference evidence="12 13" key="1">
    <citation type="journal article" date="2018" name="Nat. Ecol. Evol.">
        <title>Genomic signatures of mitonuclear coevolution across populations of Tigriopus californicus.</title>
        <authorList>
            <person name="Barreto F.S."/>
            <person name="Watson E.T."/>
            <person name="Lima T.G."/>
            <person name="Willett C.S."/>
            <person name="Edmands S."/>
            <person name="Li W."/>
            <person name="Burton R.S."/>
        </authorList>
    </citation>
    <scope>NUCLEOTIDE SEQUENCE [LARGE SCALE GENOMIC DNA]</scope>
    <source>
        <strain evidence="12 13">San Diego</strain>
    </source>
</reference>
<dbReference type="GO" id="GO:0000122">
    <property type="term" value="P:negative regulation of transcription by RNA polymerase II"/>
    <property type="evidence" value="ECO:0007669"/>
    <property type="project" value="TreeGrafter"/>
</dbReference>
<dbReference type="InterPro" id="IPR000679">
    <property type="entry name" value="Znf_GATA"/>
</dbReference>
<evidence type="ECO:0000256" key="1">
    <source>
        <dbReference type="ARBA" id="ARBA00004123"/>
    </source>
</evidence>
<evidence type="ECO:0000256" key="8">
    <source>
        <dbReference type="ARBA" id="ARBA00023242"/>
    </source>
</evidence>
<dbReference type="STRING" id="6832.A0A553NXC6"/>
<evidence type="ECO:0000256" key="7">
    <source>
        <dbReference type="ARBA" id="ARBA00023163"/>
    </source>
</evidence>
<dbReference type="GO" id="GO:0005634">
    <property type="term" value="C:nucleus"/>
    <property type="evidence" value="ECO:0007669"/>
    <property type="project" value="UniProtKB-SubCell"/>
</dbReference>
<dbReference type="Pfam" id="PF00320">
    <property type="entry name" value="GATA"/>
    <property type="match status" value="2"/>
</dbReference>
<dbReference type="SUPFAM" id="SSF57716">
    <property type="entry name" value="Glucocorticoid receptor-like (DNA-binding domain)"/>
    <property type="match status" value="2"/>
</dbReference>
<comment type="caution">
    <text evidence="12">The sequence shown here is derived from an EMBL/GenBank/DDBJ whole genome shotgun (WGS) entry which is preliminary data.</text>
</comment>
<keyword evidence="3 9" id="KW-0863">Zinc-finger</keyword>
<dbReference type="InterPro" id="IPR013088">
    <property type="entry name" value="Znf_NHR/GATA"/>
</dbReference>
<evidence type="ECO:0000313" key="12">
    <source>
        <dbReference type="EMBL" id="TRY70078.1"/>
    </source>
</evidence>
<evidence type="ECO:0000259" key="11">
    <source>
        <dbReference type="PROSITE" id="PS50114"/>
    </source>
</evidence>
<feature type="compositionally biased region" description="Low complexity" evidence="10">
    <location>
        <begin position="594"/>
        <end position="608"/>
    </location>
</feature>
<feature type="compositionally biased region" description="Polar residues" evidence="10">
    <location>
        <begin position="1"/>
        <end position="13"/>
    </location>
</feature>
<feature type="compositionally biased region" description="Basic and acidic residues" evidence="10">
    <location>
        <begin position="29"/>
        <end position="41"/>
    </location>
</feature>
<feature type="region of interest" description="Disordered" evidence="10">
    <location>
        <begin position="1"/>
        <end position="78"/>
    </location>
</feature>
<evidence type="ECO:0000256" key="2">
    <source>
        <dbReference type="ARBA" id="ARBA00022723"/>
    </source>
</evidence>
<dbReference type="PROSITE" id="PS50114">
    <property type="entry name" value="GATA_ZN_FINGER_2"/>
    <property type="match status" value="2"/>
</dbReference>
<comment type="subcellular location">
    <subcellularLocation>
        <location evidence="1">Nucleus</location>
    </subcellularLocation>
</comment>
<accession>A0A553NXC6</accession>
<dbReference type="CDD" id="cd00202">
    <property type="entry name" value="ZnF_GATA"/>
    <property type="match status" value="2"/>
</dbReference>
<feature type="compositionally biased region" description="Basic and acidic residues" evidence="10">
    <location>
        <begin position="61"/>
        <end position="71"/>
    </location>
</feature>
<dbReference type="GO" id="GO:0045165">
    <property type="term" value="P:cell fate commitment"/>
    <property type="evidence" value="ECO:0007669"/>
    <property type="project" value="TreeGrafter"/>
</dbReference>
<dbReference type="FunFam" id="3.30.50.10:FF:000032">
    <property type="entry name" value="Transcription factor GATA-3"/>
    <property type="match status" value="1"/>
</dbReference>
<feature type="region of interest" description="Disordered" evidence="10">
    <location>
        <begin position="277"/>
        <end position="304"/>
    </location>
</feature>
<sequence length="641" mass="68488">MITSEYSNPTLKHSNLVPHDHMNSQSSLHEGKLGPHSKTIEGDDETGEGPRSNKSLLEPNPELHETEEHFTRPSQPPKMFPYGTHPNPILLHHLFISRGFCCGCVRAQDSLAMDRDVAPTSSSTAIFSLVTEIFSSKETVLVEKSAPMVVMESVAAAVPSSAAEAHRSGANSWYDSGAMQQQQHQQQQQQQQQQQHQQQSQQQQSLNTSEDLSDAYFKGQNAYFSQMQGAYHGMSHAQSQMMGRNAAAFYSPLHSMWGTAFGAGSSKQYPNYGAYSTSAKDTSDQVNNNTSSGLGPDHSEYISSSDHLNATSSLDFKPTSDQLMSLSAYGAAAAGMVGGSSRKLPEGMSSPMGASNPYSYYSSPAADLASMYGSAAAFSSTARAAGFQSSKPKSKSRTNAEGRECVNCGATSTPLWRRDGNGHYLCNACGLYYKMNGQNRPLIKPKRRLSTARREGTSCANCKTTQTTLWRRNCNGEPVCNACGLYYKLHNVERPMTMKKDGIQTRNRKLATKSKKRRGGMHDFFKPYDSRFSMYGTAAGMGSGYLSNTMSQYYGQIPSFMAAAASAPVAMQAMGGSMLGVATSSPSSMGGAGLNLSSPSPSSSLSSSVGNFFGSSAGNGHNSVAGNGSPGGSSMVVGASA</sequence>
<keyword evidence="4" id="KW-0862">Zinc</keyword>
<keyword evidence="7" id="KW-0804">Transcription</keyword>
<keyword evidence="5" id="KW-0805">Transcription regulation</keyword>
<dbReference type="PROSITE" id="PS00344">
    <property type="entry name" value="GATA_ZN_FINGER_1"/>
    <property type="match status" value="2"/>
</dbReference>
<dbReference type="GO" id="GO:0045944">
    <property type="term" value="P:positive regulation of transcription by RNA polymerase II"/>
    <property type="evidence" value="ECO:0007669"/>
    <property type="project" value="TreeGrafter"/>
</dbReference>
<evidence type="ECO:0000256" key="5">
    <source>
        <dbReference type="ARBA" id="ARBA00023015"/>
    </source>
</evidence>